<dbReference type="InterPro" id="IPR014940">
    <property type="entry name" value="BAAT_C"/>
</dbReference>
<dbReference type="RefSeq" id="WP_227706396.1">
    <property type="nucleotide sequence ID" value="NZ_JAJEQX010000002.1"/>
</dbReference>
<evidence type="ECO:0000313" key="3">
    <source>
        <dbReference type="Proteomes" id="UP001198151"/>
    </source>
</evidence>
<keyword evidence="2" id="KW-0378">Hydrolase</keyword>
<proteinExistence type="predicted"/>
<gene>
    <name evidence="2" type="ORF">LKD70_02110</name>
</gene>
<comment type="caution">
    <text evidence="2">The sequence shown here is derived from an EMBL/GenBank/DDBJ whole genome shotgun (WGS) entry which is preliminary data.</text>
</comment>
<dbReference type="Proteomes" id="UP001198151">
    <property type="component" value="Unassembled WGS sequence"/>
</dbReference>
<protein>
    <submittedName>
        <fullName evidence="2">Acyl-CoA thioester hydrolase</fullName>
    </submittedName>
</protein>
<accession>A0ABS8FTE3</accession>
<dbReference type="Gene3D" id="3.40.50.1820">
    <property type="entry name" value="alpha/beta hydrolase"/>
    <property type="match status" value="1"/>
</dbReference>
<evidence type="ECO:0000259" key="1">
    <source>
        <dbReference type="Pfam" id="PF08840"/>
    </source>
</evidence>
<dbReference type="SUPFAM" id="SSF53474">
    <property type="entry name" value="alpha/beta-Hydrolases"/>
    <property type="match status" value="1"/>
</dbReference>
<dbReference type="EMBL" id="JAJEQX010000002">
    <property type="protein sequence ID" value="MCC2253247.1"/>
    <property type="molecule type" value="Genomic_DNA"/>
</dbReference>
<reference evidence="2 3" key="1">
    <citation type="submission" date="2021-10" db="EMBL/GenBank/DDBJ databases">
        <title>Anaerobic single-cell dispensing facilitates the cultivation of human gut bacteria.</title>
        <authorList>
            <person name="Afrizal A."/>
        </authorList>
    </citation>
    <scope>NUCLEOTIDE SEQUENCE [LARGE SCALE GENOMIC DNA]</scope>
    <source>
        <strain evidence="2 3">CLA-AA-H200</strain>
    </source>
</reference>
<name>A0ABS8FTE3_9FIRM</name>
<sequence length="337" mass="38584">MKHIHFDVESDGFYGAYWACKDRSDCTVIAMLGDDPEDYMARSAVKWLIRLGVNVLTMSPGKKDYGHHNYPLERIEKAMAWLKLHGNEKIGIAGASTTGTLALTAASIFSDISLTIAMTPSNFVWQGFMQGKKDGCREWPMVGESLFSYKGKPLPYMPFCYQHPDYWRIILEESKRTGNMIASRKLFDDSEAAHPITEEEFIKVENIRGKLFLVGAEDDALWDTAKYIRRMEKRLAEKPHSCEVEAVVYEHGTHFVFPDGMLKTMLPVGSALFVKLAFSAAKKYPRECKTARIDIDRRMTRVICDWRDKKRPIWNPFRHVDDVCRLIPKTADGSIRL</sequence>
<feature type="domain" description="BAAT/Acyl-CoA thioester hydrolase C-terminal" evidence="1">
    <location>
        <begin position="72"/>
        <end position="258"/>
    </location>
</feature>
<dbReference type="InterPro" id="IPR029058">
    <property type="entry name" value="AB_hydrolase_fold"/>
</dbReference>
<keyword evidence="3" id="KW-1185">Reference proteome</keyword>
<evidence type="ECO:0000313" key="2">
    <source>
        <dbReference type="EMBL" id="MCC2253247.1"/>
    </source>
</evidence>
<dbReference type="Pfam" id="PF08840">
    <property type="entry name" value="BAAT_C"/>
    <property type="match status" value="1"/>
</dbReference>
<organism evidence="2 3">
    <name type="scientific">Ruminococcus turbiniformis</name>
    <dbReference type="NCBI Taxonomy" id="2881258"/>
    <lineage>
        <taxon>Bacteria</taxon>
        <taxon>Bacillati</taxon>
        <taxon>Bacillota</taxon>
        <taxon>Clostridia</taxon>
        <taxon>Eubacteriales</taxon>
        <taxon>Oscillospiraceae</taxon>
        <taxon>Ruminococcus</taxon>
    </lineage>
</organism>
<dbReference type="GO" id="GO:0016787">
    <property type="term" value="F:hydrolase activity"/>
    <property type="evidence" value="ECO:0007669"/>
    <property type="project" value="UniProtKB-KW"/>
</dbReference>